<organism evidence="1 2">
    <name type="scientific">Ixodes persulcatus</name>
    <name type="common">Taiga tick</name>
    <dbReference type="NCBI Taxonomy" id="34615"/>
    <lineage>
        <taxon>Eukaryota</taxon>
        <taxon>Metazoa</taxon>
        <taxon>Ecdysozoa</taxon>
        <taxon>Arthropoda</taxon>
        <taxon>Chelicerata</taxon>
        <taxon>Arachnida</taxon>
        <taxon>Acari</taxon>
        <taxon>Parasitiformes</taxon>
        <taxon>Ixodida</taxon>
        <taxon>Ixodoidea</taxon>
        <taxon>Ixodidae</taxon>
        <taxon>Ixodinae</taxon>
        <taxon>Ixodes</taxon>
    </lineage>
</organism>
<dbReference type="EMBL" id="JABSTQ010004661">
    <property type="protein sequence ID" value="KAG0441439.1"/>
    <property type="molecule type" value="Genomic_DNA"/>
</dbReference>
<sequence length="325" mass="36103">MEDPNTSQPDLVMRAIGALQASLTSLREEQNRHRDEDRRALAELRQEVSAQLQHHPGTGPSRQSTGPRGALHPPSRSGETTEGTSEGGTASAADLSLQAPAETENDNRQQILPSGDANEQLALASQKMIVKLDTYDERSPWNAFQVHFDLVADLNDWTTASRGAFLASTLRGPALEMLQNLPPGNQRDYKALEEALEGRFGEKHLGRLYHATLRTRIQGRNESLSELAIDIERLTRLSYQGCTTATLDSVAVGHFLDAIGDTEVQQFVRLSSPACMRDAVARAMEVEATTRATPEIWINWQKALRETFAGDHVRERAYIRLQQKR</sequence>
<protein>
    <submittedName>
        <fullName evidence="1">Uncharacterized protein</fullName>
    </submittedName>
</protein>
<dbReference type="Proteomes" id="UP000805193">
    <property type="component" value="Unassembled WGS sequence"/>
</dbReference>
<name>A0AC60QTC9_IXOPE</name>
<evidence type="ECO:0000313" key="1">
    <source>
        <dbReference type="EMBL" id="KAG0441439.1"/>
    </source>
</evidence>
<evidence type="ECO:0000313" key="2">
    <source>
        <dbReference type="Proteomes" id="UP000805193"/>
    </source>
</evidence>
<gene>
    <name evidence="1" type="ORF">HPB47_015949</name>
</gene>
<accession>A0AC60QTC9</accession>
<reference evidence="1 2" key="1">
    <citation type="journal article" date="2020" name="Cell">
        <title>Large-Scale Comparative Analyses of Tick Genomes Elucidate Their Genetic Diversity and Vector Capacities.</title>
        <authorList>
            <consortium name="Tick Genome and Microbiome Consortium (TIGMIC)"/>
            <person name="Jia N."/>
            <person name="Wang J."/>
            <person name="Shi W."/>
            <person name="Du L."/>
            <person name="Sun Y."/>
            <person name="Zhan W."/>
            <person name="Jiang J.F."/>
            <person name="Wang Q."/>
            <person name="Zhang B."/>
            <person name="Ji P."/>
            <person name="Bell-Sakyi L."/>
            <person name="Cui X.M."/>
            <person name="Yuan T.T."/>
            <person name="Jiang B.G."/>
            <person name="Yang W.F."/>
            <person name="Lam T.T."/>
            <person name="Chang Q.C."/>
            <person name="Ding S.J."/>
            <person name="Wang X.J."/>
            <person name="Zhu J.G."/>
            <person name="Ruan X.D."/>
            <person name="Zhao L."/>
            <person name="Wei J.T."/>
            <person name="Ye R.Z."/>
            <person name="Que T.C."/>
            <person name="Du C.H."/>
            <person name="Zhou Y.H."/>
            <person name="Cheng J.X."/>
            <person name="Dai P.F."/>
            <person name="Guo W.B."/>
            <person name="Han X.H."/>
            <person name="Huang E.J."/>
            <person name="Li L.F."/>
            <person name="Wei W."/>
            <person name="Gao Y.C."/>
            <person name="Liu J.Z."/>
            <person name="Shao H.Z."/>
            <person name="Wang X."/>
            <person name="Wang C.C."/>
            <person name="Yang T.C."/>
            <person name="Huo Q.B."/>
            <person name="Li W."/>
            <person name="Chen H.Y."/>
            <person name="Chen S.E."/>
            <person name="Zhou L.G."/>
            <person name="Ni X.B."/>
            <person name="Tian J.H."/>
            <person name="Sheng Y."/>
            <person name="Liu T."/>
            <person name="Pan Y.S."/>
            <person name="Xia L.Y."/>
            <person name="Li J."/>
            <person name="Zhao F."/>
            <person name="Cao W.C."/>
        </authorList>
    </citation>
    <scope>NUCLEOTIDE SEQUENCE [LARGE SCALE GENOMIC DNA]</scope>
    <source>
        <strain evidence="1">Iper-2018</strain>
    </source>
</reference>
<comment type="caution">
    <text evidence="1">The sequence shown here is derived from an EMBL/GenBank/DDBJ whole genome shotgun (WGS) entry which is preliminary data.</text>
</comment>
<keyword evidence="2" id="KW-1185">Reference proteome</keyword>
<proteinExistence type="predicted"/>